<keyword evidence="3" id="KW-1185">Reference proteome</keyword>
<dbReference type="Pfam" id="PF08125">
    <property type="entry name" value="Mannitol_dh_C"/>
    <property type="match status" value="1"/>
</dbReference>
<evidence type="ECO:0000313" key="2">
    <source>
        <dbReference type="EMBL" id="ASN04145.1"/>
    </source>
</evidence>
<dbReference type="InterPro" id="IPR013328">
    <property type="entry name" value="6PGD_dom2"/>
</dbReference>
<sequence length="144" mass="16472">MTRVSYSIIHVSGEALIQTYHFDRKEHQLYIDKIIKRFMNPHISDEVTRVGRGPIRKLGSRDRLIRPASLYIETTDKQPTYLAKTIAAVLEYKHEEDEEAVKLQEMIAEHGYEKTLQTVSGLDAGHLLTAVILNELEEIKGLKG</sequence>
<dbReference type="GO" id="GO:0005829">
    <property type="term" value="C:cytosol"/>
    <property type="evidence" value="ECO:0007669"/>
    <property type="project" value="TreeGrafter"/>
</dbReference>
<dbReference type="AlphaFoldDB" id="A0A221M940"/>
<name>A0A221M940_9BACI</name>
<dbReference type="GO" id="GO:0019592">
    <property type="term" value="P:mannitol catabolic process"/>
    <property type="evidence" value="ECO:0007669"/>
    <property type="project" value="TreeGrafter"/>
</dbReference>
<feature type="domain" description="Mannitol dehydrogenase C-terminal" evidence="1">
    <location>
        <begin position="14"/>
        <end position="139"/>
    </location>
</feature>
<accession>A0A221M940</accession>
<dbReference type="GO" id="GO:0008926">
    <property type="term" value="F:mannitol-1-phosphate 5-dehydrogenase activity"/>
    <property type="evidence" value="ECO:0007669"/>
    <property type="project" value="TreeGrafter"/>
</dbReference>
<dbReference type="PANTHER" id="PTHR30524:SF0">
    <property type="entry name" value="ALTRONATE OXIDOREDUCTASE-RELATED"/>
    <property type="match status" value="1"/>
</dbReference>
<dbReference type="PANTHER" id="PTHR30524">
    <property type="entry name" value="MANNITOL-1-PHOSPHATE 5-DEHYDROGENASE"/>
    <property type="match status" value="1"/>
</dbReference>
<dbReference type="OrthoDB" id="271711at2"/>
<dbReference type="Gene3D" id="1.10.1040.10">
    <property type="entry name" value="N-(1-d-carboxylethyl)-l-norvaline Dehydrogenase, domain 2"/>
    <property type="match status" value="1"/>
</dbReference>
<dbReference type="InterPro" id="IPR008927">
    <property type="entry name" value="6-PGluconate_DH-like_C_sf"/>
</dbReference>
<organism evidence="2 3">
    <name type="scientific">Virgibacillus necropolis</name>
    <dbReference type="NCBI Taxonomy" id="163877"/>
    <lineage>
        <taxon>Bacteria</taxon>
        <taxon>Bacillati</taxon>
        <taxon>Bacillota</taxon>
        <taxon>Bacilli</taxon>
        <taxon>Bacillales</taxon>
        <taxon>Bacillaceae</taxon>
        <taxon>Virgibacillus</taxon>
    </lineage>
</organism>
<reference evidence="2 3" key="1">
    <citation type="journal article" date="2003" name="Int. J. Syst. Evol. Microbiol.">
        <title>Virgibacillus carmonensis sp. nov., Virgibacillus necropolis sp. nov. and Virgibacillus picturae sp. nov., three novel species isolated from deteriorated mural paintings, transfer of the species of the genus salibacillus to Virgibacillus, as Virgibacillus marismortui comb. nov. and Virgibacillus salexigens comb. nov., and emended description of the genus Virgibacillus.</title>
        <authorList>
            <person name="Heyrman J."/>
            <person name="Logan N.A."/>
            <person name="Busse H.J."/>
            <person name="Balcaen A."/>
            <person name="Lebbe L."/>
            <person name="Rodriguez-Diaz M."/>
            <person name="Swings J."/>
            <person name="De Vos P."/>
        </authorList>
    </citation>
    <scope>NUCLEOTIDE SEQUENCE [LARGE SCALE GENOMIC DNA]</scope>
    <source>
        <strain evidence="2 3">LMG 19488</strain>
    </source>
</reference>
<dbReference type="Proteomes" id="UP000204391">
    <property type="component" value="Chromosome"/>
</dbReference>
<dbReference type="KEGG" id="vne:CFK40_03550"/>
<protein>
    <recommendedName>
        <fullName evidence="1">Mannitol dehydrogenase C-terminal domain-containing protein</fullName>
    </recommendedName>
</protein>
<gene>
    <name evidence="2" type="ORF">CFK40_03550</name>
</gene>
<evidence type="ECO:0000259" key="1">
    <source>
        <dbReference type="Pfam" id="PF08125"/>
    </source>
</evidence>
<evidence type="ECO:0000313" key="3">
    <source>
        <dbReference type="Proteomes" id="UP000204391"/>
    </source>
</evidence>
<dbReference type="SUPFAM" id="SSF48179">
    <property type="entry name" value="6-phosphogluconate dehydrogenase C-terminal domain-like"/>
    <property type="match status" value="1"/>
</dbReference>
<proteinExistence type="predicted"/>
<dbReference type="EMBL" id="CP022437">
    <property type="protein sequence ID" value="ASN04145.1"/>
    <property type="molecule type" value="Genomic_DNA"/>
</dbReference>
<dbReference type="InterPro" id="IPR013118">
    <property type="entry name" value="Mannitol_DH_C"/>
</dbReference>